<evidence type="ECO:0000313" key="1">
    <source>
        <dbReference type="EMBL" id="KAF4332252.1"/>
    </source>
</evidence>
<evidence type="ECO:0000313" key="2">
    <source>
        <dbReference type="Proteomes" id="UP000730481"/>
    </source>
</evidence>
<dbReference type="EMBL" id="PVQB02001122">
    <property type="protein sequence ID" value="KAF4332252.1"/>
    <property type="molecule type" value="Genomic_DNA"/>
</dbReference>
<dbReference type="AlphaFoldDB" id="A0A9P5A4V0"/>
<gene>
    <name evidence="1" type="ORF">FBEOM_13952</name>
</gene>
<organism evidence="1 2">
    <name type="scientific">Fusarium beomiforme</name>
    <dbReference type="NCBI Taxonomy" id="44412"/>
    <lineage>
        <taxon>Eukaryota</taxon>
        <taxon>Fungi</taxon>
        <taxon>Dikarya</taxon>
        <taxon>Ascomycota</taxon>
        <taxon>Pezizomycotina</taxon>
        <taxon>Sordariomycetes</taxon>
        <taxon>Hypocreomycetidae</taxon>
        <taxon>Hypocreales</taxon>
        <taxon>Nectriaceae</taxon>
        <taxon>Fusarium</taxon>
        <taxon>Fusarium burgessii species complex</taxon>
    </lineage>
</organism>
<protein>
    <submittedName>
        <fullName evidence="1">Uncharacterized protein</fullName>
    </submittedName>
</protein>
<dbReference type="SUPFAM" id="SSF48452">
    <property type="entry name" value="TPR-like"/>
    <property type="match status" value="1"/>
</dbReference>
<keyword evidence="2" id="KW-1185">Reference proteome</keyword>
<sequence>MPQANVSWKGASFVKSLEAIPSSYDRYSDDSKILLVFLSFLSISDKIPPELFFRGAVPCKRWSAEGNIEDVDATHSDLSQELSSFLSDESRLHNSLDELRSSSAILDDSEGSYTLNEAMSGISKKLTAEDLSFWRCQVLVAVYRAIPWKYIEYATIGTKLLLPHLKHILQSFQSYSDRLSLNTRADLVLTLIEASRFPDMAWKKFAVGQAKVTSRALEDRYTEVCIAQAQSLVHRIAGDVDRAVNSINLVQVRTSMDRRIHSAIGFLAVQSSLNCIQVEDLSTAEELLKDWKFLDEHPSLLERVVMFRKHAILGRILRFKGAFQESLEHLQKAQQIAAAHQQLIFDEDLCDLACDHADTLRELDEPVSAEQRLRVETTRQRKNQIFNKSRLELALAEALFGQGRFKEAEELCLAVQSRKGLLRFEKLRLQITMAKILHSKSDKERAFSYWSNAMEEIAKFRLTNGHTTRIIILSIRDTLSDVGQKRLREASLEQDLVLYATAKPGGTKYWIGGLGHWARLKGFSEIALLED</sequence>
<reference evidence="1" key="2">
    <citation type="submission" date="2020-02" db="EMBL/GenBank/DDBJ databases">
        <title>Identification and distribution of gene clusters putatively required for synthesis of sphingolipid metabolism inhibitors in phylogenetically diverse species of the filamentous fungus Fusarium.</title>
        <authorList>
            <person name="Kim H.-S."/>
            <person name="Busman M."/>
            <person name="Brown D.W."/>
            <person name="Divon H."/>
            <person name="Uhlig S."/>
            <person name="Proctor R.H."/>
        </authorList>
    </citation>
    <scope>NUCLEOTIDE SEQUENCE</scope>
    <source>
        <strain evidence="1">NRRL 25174</strain>
    </source>
</reference>
<dbReference type="InterPro" id="IPR011990">
    <property type="entry name" value="TPR-like_helical_dom_sf"/>
</dbReference>
<reference evidence="1" key="1">
    <citation type="journal article" date="2017" name="Mycologia">
        <title>Fusarium algeriense, sp. nov., a novel toxigenic crown rot pathogen of durum wheat from Algeria is nested in the Fusarium burgessii species complex.</title>
        <authorList>
            <person name="Laraba I."/>
            <person name="Keddad A."/>
            <person name="Boureghda H."/>
            <person name="Abdallah N."/>
            <person name="Vaughan M.M."/>
            <person name="Proctor R.H."/>
            <person name="Busman M."/>
            <person name="O'Donnell K."/>
        </authorList>
    </citation>
    <scope>NUCLEOTIDE SEQUENCE</scope>
    <source>
        <strain evidence="1">NRRL 25174</strain>
    </source>
</reference>
<dbReference type="Gene3D" id="1.25.40.10">
    <property type="entry name" value="Tetratricopeptide repeat domain"/>
    <property type="match status" value="1"/>
</dbReference>
<dbReference type="OrthoDB" id="427518at2759"/>
<proteinExistence type="predicted"/>
<name>A0A9P5A4V0_9HYPO</name>
<accession>A0A9P5A4V0</accession>
<comment type="caution">
    <text evidence="1">The sequence shown here is derived from an EMBL/GenBank/DDBJ whole genome shotgun (WGS) entry which is preliminary data.</text>
</comment>
<dbReference type="Proteomes" id="UP000730481">
    <property type="component" value="Unassembled WGS sequence"/>
</dbReference>